<feature type="binding site" evidence="12">
    <location>
        <position position="207"/>
    </location>
    <ligand>
        <name>NAD(+)</name>
        <dbReference type="ChEBI" id="CHEBI:57540"/>
    </ligand>
</feature>
<dbReference type="EC" id="1.8.1.4" evidence="2 14"/>
<dbReference type="AlphaFoldDB" id="A0A1M4T2E2"/>
<feature type="domain" description="FAD/NAD(P)-binding" evidence="16">
    <location>
        <begin position="11"/>
        <end position="330"/>
    </location>
</feature>
<feature type="binding site" evidence="12">
    <location>
        <position position="56"/>
    </location>
    <ligand>
        <name>FAD</name>
        <dbReference type="ChEBI" id="CHEBI:57692"/>
    </ligand>
</feature>
<evidence type="ECO:0000256" key="7">
    <source>
        <dbReference type="ARBA" id="ARBA00023027"/>
    </source>
</evidence>
<accession>A0A1M4T2E2</accession>
<comment type="cofactor">
    <cofactor evidence="12 14">
        <name>FAD</name>
        <dbReference type="ChEBI" id="CHEBI:57692"/>
    </cofactor>
    <text evidence="12 14">Binds 1 FAD per subunit.</text>
</comment>
<keyword evidence="6 14" id="KW-0560">Oxidoreductase</keyword>
<keyword evidence="12" id="KW-0547">Nucleotide-binding</keyword>
<evidence type="ECO:0000256" key="4">
    <source>
        <dbReference type="ARBA" id="ARBA00022630"/>
    </source>
</evidence>
<keyword evidence="18" id="KW-1185">Reference proteome</keyword>
<evidence type="ECO:0000256" key="11">
    <source>
        <dbReference type="PIRSR" id="PIRSR000350-2"/>
    </source>
</evidence>
<proteinExistence type="inferred from homology"/>
<evidence type="ECO:0000313" key="17">
    <source>
        <dbReference type="EMBL" id="SHE38477.1"/>
    </source>
</evidence>
<keyword evidence="9 14" id="KW-0676">Redox-active center</keyword>
<dbReference type="InterPro" id="IPR006258">
    <property type="entry name" value="Lipoamide_DH"/>
</dbReference>
<protein>
    <recommendedName>
        <fullName evidence="3 14">Dihydrolipoyl dehydrogenase</fullName>
        <ecNumber evidence="2 14">1.8.1.4</ecNumber>
    </recommendedName>
</protein>
<dbReference type="Gene3D" id="3.30.390.30">
    <property type="match status" value="1"/>
</dbReference>
<feature type="disulfide bond" description="Redox-active" evidence="13">
    <location>
        <begin position="47"/>
        <end position="52"/>
    </location>
</feature>
<dbReference type="InterPro" id="IPR023753">
    <property type="entry name" value="FAD/NAD-binding_dom"/>
</dbReference>
<reference evidence="18" key="1">
    <citation type="submission" date="2016-11" db="EMBL/GenBank/DDBJ databases">
        <authorList>
            <person name="Varghese N."/>
            <person name="Submissions S."/>
        </authorList>
    </citation>
    <scope>NUCLEOTIDE SEQUENCE [LARGE SCALE GENOMIC DNA]</scope>
    <source>
        <strain evidence="18">DSM 19514</strain>
    </source>
</reference>
<evidence type="ECO:0000256" key="8">
    <source>
        <dbReference type="ARBA" id="ARBA00023157"/>
    </source>
</evidence>
<evidence type="ECO:0000256" key="13">
    <source>
        <dbReference type="PIRSR" id="PIRSR000350-4"/>
    </source>
</evidence>
<dbReference type="STRING" id="1121881.SAMN02745225_00458"/>
<feature type="domain" description="Pyridine nucleotide-disulphide oxidoreductase dimerisation" evidence="15">
    <location>
        <begin position="349"/>
        <end position="458"/>
    </location>
</feature>
<feature type="binding site" evidence="12">
    <location>
        <begin position="184"/>
        <end position="191"/>
    </location>
    <ligand>
        <name>NAD(+)</name>
        <dbReference type="ChEBI" id="CHEBI:57540"/>
    </ligand>
</feature>
<dbReference type="Gene3D" id="3.50.50.60">
    <property type="entry name" value="FAD/NAD(P)-binding domain"/>
    <property type="match status" value="2"/>
</dbReference>
<dbReference type="PANTHER" id="PTHR22912:SF160">
    <property type="entry name" value="DIHYDROLIPOYL DEHYDROGENASE"/>
    <property type="match status" value="1"/>
</dbReference>
<dbReference type="InterPro" id="IPR004099">
    <property type="entry name" value="Pyr_nucl-diS_OxRdtase_dimer"/>
</dbReference>
<evidence type="ECO:0000256" key="5">
    <source>
        <dbReference type="ARBA" id="ARBA00022827"/>
    </source>
</evidence>
<feature type="binding site" evidence="12">
    <location>
        <position position="274"/>
    </location>
    <ligand>
        <name>NAD(+)</name>
        <dbReference type="ChEBI" id="CHEBI:57540"/>
    </ligand>
</feature>
<comment type="miscellaneous">
    <text evidence="14">The active site is a redox-active disulfide bond.</text>
</comment>
<dbReference type="Proteomes" id="UP000184295">
    <property type="component" value="Unassembled WGS sequence"/>
</dbReference>
<comment type="catalytic activity">
    <reaction evidence="10 14">
        <text>N(6)-[(R)-dihydrolipoyl]-L-lysyl-[protein] + NAD(+) = N(6)-[(R)-lipoyl]-L-lysyl-[protein] + NADH + H(+)</text>
        <dbReference type="Rhea" id="RHEA:15045"/>
        <dbReference type="Rhea" id="RHEA-COMP:10474"/>
        <dbReference type="Rhea" id="RHEA-COMP:10475"/>
        <dbReference type="ChEBI" id="CHEBI:15378"/>
        <dbReference type="ChEBI" id="CHEBI:57540"/>
        <dbReference type="ChEBI" id="CHEBI:57945"/>
        <dbReference type="ChEBI" id="CHEBI:83099"/>
        <dbReference type="ChEBI" id="CHEBI:83100"/>
        <dbReference type="EC" id="1.8.1.4"/>
    </reaction>
</comment>
<dbReference type="SUPFAM" id="SSF55424">
    <property type="entry name" value="FAD/NAD-linked reductases, dimerisation (C-terminal) domain"/>
    <property type="match status" value="1"/>
</dbReference>
<dbReference type="PRINTS" id="PR00368">
    <property type="entry name" value="FADPNR"/>
</dbReference>
<dbReference type="InterPro" id="IPR001100">
    <property type="entry name" value="Pyr_nuc-diS_OxRdtase"/>
</dbReference>
<dbReference type="PROSITE" id="PS00076">
    <property type="entry name" value="PYRIDINE_REDOX_1"/>
    <property type="match status" value="1"/>
</dbReference>
<dbReference type="Pfam" id="PF02852">
    <property type="entry name" value="Pyr_redox_dim"/>
    <property type="match status" value="1"/>
</dbReference>
<dbReference type="InterPro" id="IPR016156">
    <property type="entry name" value="FAD/NAD-linked_Rdtase_dimer_sf"/>
</dbReference>
<dbReference type="PIRSF" id="PIRSF000350">
    <property type="entry name" value="Mercury_reductase_MerA"/>
    <property type="match status" value="1"/>
</dbReference>
<feature type="binding site" evidence="12">
    <location>
        <begin position="147"/>
        <end position="149"/>
    </location>
    <ligand>
        <name>FAD</name>
        <dbReference type="ChEBI" id="CHEBI:57692"/>
    </ligand>
</feature>
<feature type="binding site" evidence="12">
    <location>
        <position position="315"/>
    </location>
    <ligand>
        <name>FAD</name>
        <dbReference type="ChEBI" id="CHEBI:57692"/>
    </ligand>
</feature>
<dbReference type="PRINTS" id="PR00411">
    <property type="entry name" value="PNDRDTASEI"/>
</dbReference>
<keyword evidence="7 12" id="KW-0520">NAD</keyword>
<dbReference type="FunFam" id="3.30.390.30:FF:000001">
    <property type="entry name" value="Dihydrolipoyl dehydrogenase"/>
    <property type="match status" value="1"/>
</dbReference>
<evidence type="ECO:0000259" key="16">
    <source>
        <dbReference type="Pfam" id="PF07992"/>
    </source>
</evidence>
<dbReference type="InterPro" id="IPR012999">
    <property type="entry name" value="Pyr_OxRdtase_I_AS"/>
</dbReference>
<keyword evidence="5 12" id="KW-0274">FAD</keyword>
<dbReference type="InterPro" id="IPR050151">
    <property type="entry name" value="Class-I_Pyr_Nuc-Dis_Oxidored"/>
</dbReference>
<keyword evidence="8" id="KW-1015">Disulfide bond</keyword>
<dbReference type="RefSeq" id="WP_072788341.1">
    <property type="nucleotide sequence ID" value="NZ_FQUL01000004.1"/>
</dbReference>
<organism evidence="17 18">
    <name type="scientific">Ferrithrix thermotolerans DSM 19514</name>
    <dbReference type="NCBI Taxonomy" id="1121881"/>
    <lineage>
        <taxon>Bacteria</taxon>
        <taxon>Bacillati</taxon>
        <taxon>Actinomycetota</taxon>
        <taxon>Acidimicrobiia</taxon>
        <taxon>Acidimicrobiales</taxon>
        <taxon>Acidimicrobiaceae</taxon>
        <taxon>Ferrithrix</taxon>
    </lineage>
</organism>
<evidence type="ECO:0000313" key="18">
    <source>
        <dbReference type="Proteomes" id="UP000184295"/>
    </source>
</evidence>
<evidence type="ECO:0000256" key="10">
    <source>
        <dbReference type="ARBA" id="ARBA00049187"/>
    </source>
</evidence>
<evidence type="ECO:0000256" key="1">
    <source>
        <dbReference type="ARBA" id="ARBA00007532"/>
    </source>
</evidence>
<dbReference type="SUPFAM" id="SSF51905">
    <property type="entry name" value="FAD/NAD(P)-binding domain"/>
    <property type="match status" value="1"/>
</dbReference>
<dbReference type="PANTHER" id="PTHR22912">
    <property type="entry name" value="DISULFIDE OXIDOREDUCTASE"/>
    <property type="match status" value="1"/>
</dbReference>
<evidence type="ECO:0000256" key="6">
    <source>
        <dbReference type="ARBA" id="ARBA00023002"/>
    </source>
</evidence>
<keyword evidence="4 14" id="KW-0285">Flavoprotein</keyword>
<dbReference type="OrthoDB" id="4763248at2"/>
<evidence type="ECO:0000256" key="12">
    <source>
        <dbReference type="PIRSR" id="PIRSR000350-3"/>
    </source>
</evidence>
<gene>
    <name evidence="17" type="ORF">SAMN02745225_00458</name>
</gene>
<dbReference type="Pfam" id="PF07992">
    <property type="entry name" value="Pyr_redox_2"/>
    <property type="match status" value="1"/>
</dbReference>
<dbReference type="GO" id="GO:0006103">
    <property type="term" value="P:2-oxoglutarate metabolic process"/>
    <property type="evidence" value="ECO:0007669"/>
    <property type="project" value="TreeGrafter"/>
</dbReference>
<comment type="similarity">
    <text evidence="1 14">Belongs to the class-I pyridine nucleotide-disulfide oxidoreductase family.</text>
</comment>
<sequence>MVVGELTIECDLLVVGGGPGGYVAAIRGAQLGQDVVLVEENVVGGVCLNVGCIPSKALITVANKVDQMGHLKEMGVSVGSLDVDFSQLMRYKDQVVSRLTSGVAQLLKGNGVEVVQGNATFVSANLARIQLAHEVQQVRFKNAIVATGSRPLELPSVPVDHEVVVDSTDALSFSEIPKRLVVVGGGYIGLEIGTAYRKLGSEVTVVEATSQLLGAMDQTLLAPVAKRLKALGVTTLLSTKIVGVSRKGNEVLVSLERDGVAETLQADKVVVAVGRTPNSQSLGLEHLGVALDEKGFIVVDDQRRSSVKSIFAIGDVAGGALLAHKASFEGKVAATVAAGKKDAYDPVAVPAVVFTDPEIASVGLTLSEAGRLGYKAKATRFPFAAIGRAVSINETEGFCQVVYDEAAETILGIHLVGPEASDLLGEASVLVEFGATLEDVGRTIHAHPTLAEIFMEAAEVGLGLPVHQLPRKS</sequence>
<dbReference type="InterPro" id="IPR036188">
    <property type="entry name" value="FAD/NAD-bd_sf"/>
</dbReference>
<dbReference type="NCBIfam" id="TIGR01350">
    <property type="entry name" value="lipoamide_DH"/>
    <property type="match status" value="1"/>
</dbReference>
<evidence type="ECO:0000256" key="9">
    <source>
        <dbReference type="ARBA" id="ARBA00023284"/>
    </source>
</evidence>
<evidence type="ECO:0000256" key="2">
    <source>
        <dbReference type="ARBA" id="ARBA00012608"/>
    </source>
</evidence>
<evidence type="ECO:0000256" key="3">
    <source>
        <dbReference type="ARBA" id="ARBA00016961"/>
    </source>
</evidence>
<dbReference type="GO" id="GO:0004148">
    <property type="term" value="F:dihydrolipoyl dehydrogenase (NADH) activity"/>
    <property type="evidence" value="ECO:0007669"/>
    <property type="project" value="UniProtKB-EC"/>
</dbReference>
<name>A0A1M4T2E2_9ACTN</name>
<dbReference type="GO" id="GO:0050660">
    <property type="term" value="F:flavin adenine dinucleotide binding"/>
    <property type="evidence" value="ECO:0007669"/>
    <property type="project" value="InterPro"/>
</dbReference>
<evidence type="ECO:0000259" key="15">
    <source>
        <dbReference type="Pfam" id="PF02852"/>
    </source>
</evidence>
<feature type="active site" description="Proton acceptor" evidence="11">
    <location>
        <position position="447"/>
    </location>
</feature>
<evidence type="ECO:0000256" key="14">
    <source>
        <dbReference type="RuleBase" id="RU003692"/>
    </source>
</evidence>
<dbReference type="EMBL" id="FQUL01000004">
    <property type="protein sequence ID" value="SHE38477.1"/>
    <property type="molecule type" value="Genomic_DNA"/>
</dbReference>